<proteinExistence type="predicted"/>
<reference evidence="2" key="1">
    <citation type="submission" date="2017-02" db="EMBL/GenBank/DDBJ databases">
        <authorList>
            <person name="Varghese N."/>
            <person name="Submissions S."/>
        </authorList>
    </citation>
    <scope>NUCLEOTIDE SEQUENCE [LARGE SCALE GENOMIC DNA]</scope>
    <source>
        <strain evidence="2">DSM 23966</strain>
    </source>
</reference>
<sequence length="55" mass="6287">MTKFTADIKLMIIQRYAFNTMLLIVKAVLRYGFSCGISSPRAPWKAFTCNGNQRI</sequence>
<protein>
    <submittedName>
        <fullName evidence="1">Uncharacterized protein</fullName>
    </submittedName>
</protein>
<evidence type="ECO:0000313" key="2">
    <source>
        <dbReference type="Proteomes" id="UP000190042"/>
    </source>
</evidence>
<dbReference type="AlphaFoldDB" id="A0A1T4Y6G9"/>
<evidence type="ECO:0000313" key="1">
    <source>
        <dbReference type="EMBL" id="SKA97444.1"/>
    </source>
</evidence>
<accession>A0A1T4Y6G9</accession>
<organism evidence="1 2">
    <name type="scientific">Sporosarcina newyorkensis</name>
    <dbReference type="NCBI Taxonomy" id="759851"/>
    <lineage>
        <taxon>Bacteria</taxon>
        <taxon>Bacillati</taxon>
        <taxon>Bacillota</taxon>
        <taxon>Bacilli</taxon>
        <taxon>Bacillales</taxon>
        <taxon>Caryophanaceae</taxon>
        <taxon>Sporosarcina</taxon>
    </lineage>
</organism>
<name>A0A1T4Y6G9_9BACL</name>
<keyword evidence="2" id="KW-1185">Reference proteome</keyword>
<dbReference type="Proteomes" id="UP000190042">
    <property type="component" value="Unassembled WGS sequence"/>
</dbReference>
<gene>
    <name evidence="1" type="ORF">SAMN04244570_1865</name>
</gene>
<dbReference type="EMBL" id="FUYJ01000003">
    <property type="protein sequence ID" value="SKA97444.1"/>
    <property type="molecule type" value="Genomic_DNA"/>
</dbReference>